<evidence type="ECO:0000256" key="12">
    <source>
        <dbReference type="SAM" id="SignalP"/>
    </source>
</evidence>
<feature type="domain" description="TonB-dependent receptor-like beta-barrel" evidence="13">
    <location>
        <begin position="274"/>
        <end position="734"/>
    </location>
</feature>
<evidence type="ECO:0000259" key="13">
    <source>
        <dbReference type="Pfam" id="PF00593"/>
    </source>
</evidence>
<dbReference type="Pfam" id="PF07715">
    <property type="entry name" value="Plug"/>
    <property type="match status" value="1"/>
</dbReference>
<evidence type="ECO:0000259" key="14">
    <source>
        <dbReference type="Pfam" id="PF07715"/>
    </source>
</evidence>
<dbReference type="InterPro" id="IPR010917">
    <property type="entry name" value="TonB_rcpt_CS"/>
</dbReference>
<keyword evidence="15" id="KW-0675">Receptor</keyword>
<keyword evidence="5 12" id="KW-0732">Signal</keyword>
<dbReference type="PANTHER" id="PTHR30442">
    <property type="entry name" value="IRON III DICITRATE TRANSPORT PROTEIN FECA"/>
    <property type="match status" value="1"/>
</dbReference>
<dbReference type="Gene3D" id="2.170.130.10">
    <property type="entry name" value="TonB-dependent receptor, plug domain"/>
    <property type="match status" value="1"/>
</dbReference>
<name>A0AAP6JDZ5_9GAMM</name>
<keyword evidence="4 9" id="KW-0812">Transmembrane</keyword>
<evidence type="ECO:0000313" key="16">
    <source>
        <dbReference type="Proteomes" id="UP001302316"/>
    </source>
</evidence>
<accession>A0AAP6JDZ5</accession>
<organism evidence="15 16">
    <name type="scientific">Natronospira elongata</name>
    <dbReference type="NCBI Taxonomy" id="3110268"/>
    <lineage>
        <taxon>Bacteria</taxon>
        <taxon>Pseudomonadati</taxon>
        <taxon>Pseudomonadota</taxon>
        <taxon>Gammaproteobacteria</taxon>
        <taxon>Natronospirales</taxon>
        <taxon>Natronospiraceae</taxon>
        <taxon>Natronospira</taxon>
    </lineage>
</organism>
<evidence type="ECO:0000256" key="4">
    <source>
        <dbReference type="ARBA" id="ARBA00022692"/>
    </source>
</evidence>
<evidence type="ECO:0000256" key="11">
    <source>
        <dbReference type="RuleBase" id="RU003357"/>
    </source>
</evidence>
<evidence type="ECO:0000256" key="8">
    <source>
        <dbReference type="ARBA" id="ARBA00023237"/>
    </source>
</evidence>
<feature type="short sequence motif" description="TonB C-terminal box" evidence="10">
    <location>
        <begin position="747"/>
        <end position="764"/>
    </location>
</feature>
<dbReference type="InterPro" id="IPR037066">
    <property type="entry name" value="Plug_dom_sf"/>
</dbReference>
<keyword evidence="2 9" id="KW-0813">Transport</keyword>
<feature type="domain" description="TonB-dependent receptor plug" evidence="14">
    <location>
        <begin position="55"/>
        <end position="164"/>
    </location>
</feature>
<comment type="similarity">
    <text evidence="9 11">Belongs to the TonB-dependent receptor family.</text>
</comment>
<dbReference type="InterPro" id="IPR012910">
    <property type="entry name" value="Plug_dom"/>
</dbReference>
<dbReference type="PROSITE" id="PS01156">
    <property type="entry name" value="TONB_DEPENDENT_REC_2"/>
    <property type="match status" value="1"/>
</dbReference>
<feature type="chain" id="PRO_5043015114" evidence="12">
    <location>
        <begin position="26"/>
        <end position="764"/>
    </location>
</feature>
<dbReference type="InterPro" id="IPR036942">
    <property type="entry name" value="Beta-barrel_TonB_sf"/>
</dbReference>
<evidence type="ECO:0000256" key="5">
    <source>
        <dbReference type="ARBA" id="ARBA00022729"/>
    </source>
</evidence>
<keyword evidence="3 9" id="KW-1134">Transmembrane beta strand</keyword>
<keyword evidence="16" id="KW-1185">Reference proteome</keyword>
<dbReference type="PANTHER" id="PTHR30442:SF0">
    <property type="entry name" value="FE(3+) DICITRATE TRANSPORT PROTEIN FECA"/>
    <property type="match status" value="1"/>
</dbReference>
<comment type="subcellular location">
    <subcellularLocation>
        <location evidence="1 9">Cell outer membrane</location>
        <topology evidence="1 9">Multi-pass membrane protein</topology>
    </subcellularLocation>
</comment>
<feature type="signal peptide" evidence="12">
    <location>
        <begin position="1"/>
        <end position="25"/>
    </location>
</feature>
<evidence type="ECO:0000256" key="2">
    <source>
        <dbReference type="ARBA" id="ARBA00022448"/>
    </source>
</evidence>
<dbReference type="GO" id="GO:0009279">
    <property type="term" value="C:cell outer membrane"/>
    <property type="evidence" value="ECO:0007669"/>
    <property type="project" value="UniProtKB-SubCell"/>
</dbReference>
<dbReference type="PROSITE" id="PS52016">
    <property type="entry name" value="TONB_DEPENDENT_REC_3"/>
    <property type="match status" value="1"/>
</dbReference>
<dbReference type="RefSeq" id="WP_346050863.1">
    <property type="nucleotide sequence ID" value="NZ_JAYGII010000007.1"/>
</dbReference>
<dbReference type="InterPro" id="IPR000531">
    <property type="entry name" value="Beta-barrel_TonB"/>
</dbReference>
<proteinExistence type="inferred from homology"/>
<reference evidence="15 16" key="1">
    <citation type="submission" date="2023-12" db="EMBL/GenBank/DDBJ databases">
        <title>Whole-genome sequencing of halo(alkali)philic microorganisms from hypersaline lakes.</title>
        <authorList>
            <person name="Sorokin D.Y."/>
            <person name="Merkel A.Y."/>
            <person name="Messina E."/>
            <person name="Yakimov M."/>
        </authorList>
    </citation>
    <scope>NUCLEOTIDE SEQUENCE [LARGE SCALE GENOMIC DNA]</scope>
    <source>
        <strain evidence="15 16">AB-CW1</strain>
    </source>
</reference>
<keyword evidence="7 9" id="KW-0472">Membrane</keyword>
<dbReference type="AlphaFoldDB" id="A0AAP6JDZ5"/>
<dbReference type="CDD" id="cd01347">
    <property type="entry name" value="ligand_gated_channel"/>
    <property type="match status" value="1"/>
</dbReference>
<gene>
    <name evidence="15" type="ORF">VCB98_05320</name>
</gene>
<dbReference type="SUPFAM" id="SSF56935">
    <property type="entry name" value="Porins"/>
    <property type="match status" value="1"/>
</dbReference>
<comment type="caution">
    <text evidence="15">The sequence shown here is derived from an EMBL/GenBank/DDBJ whole genome shotgun (WGS) entry which is preliminary data.</text>
</comment>
<keyword evidence="8 9" id="KW-0998">Cell outer membrane</keyword>
<protein>
    <submittedName>
        <fullName evidence="15">TonB-dependent receptor</fullName>
    </submittedName>
</protein>
<evidence type="ECO:0000256" key="1">
    <source>
        <dbReference type="ARBA" id="ARBA00004571"/>
    </source>
</evidence>
<evidence type="ECO:0000256" key="7">
    <source>
        <dbReference type="ARBA" id="ARBA00023136"/>
    </source>
</evidence>
<evidence type="ECO:0000256" key="6">
    <source>
        <dbReference type="ARBA" id="ARBA00023077"/>
    </source>
</evidence>
<evidence type="ECO:0000256" key="3">
    <source>
        <dbReference type="ARBA" id="ARBA00022452"/>
    </source>
</evidence>
<dbReference type="Proteomes" id="UP001302316">
    <property type="component" value="Unassembled WGS sequence"/>
</dbReference>
<evidence type="ECO:0000256" key="10">
    <source>
        <dbReference type="PROSITE-ProRule" id="PRU10144"/>
    </source>
</evidence>
<keyword evidence="6 11" id="KW-0798">TonB box</keyword>
<dbReference type="Gene3D" id="2.40.170.20">
    <property type="entry name" value="TonB-dependent receptor, beta-barrel domain"/>
    <property type="match status" value="1"/>
</dbReference>
<dbReference type="EMBL" id="JAYGII010000007">
    <property type="protein sequence ID" value="MEA5445233.1"/>
    <property type="molecule type" value="Genomic_DNA"/>
</dbReference>
<dbReference type="Pfam" id="PF00593">
    <property type="entry name" value="TonB_dep_Rec_b-barrel"/>
    <property type="match status" value="1"/>
</dbReference>
<evidence type="ECO:0000313" key="15">
    <source>
        <dbReference type="EMBL" id="MEA5445233.1"/>
    </source>
</evidence>
<dbReference type="InterPro" id="IPR039426">
    <property type="entry name" value="TonB-dep_rcpt-like"/>
</dbReference>
<sequence length="764" mass="84354">MPIQAVSRPLALAVSLALVPLAAQAGSDDFTEALEMDFDLRELAPVSITGTRNDIREIPGSAHLVSRDEIEAAGYGDPHRMLRSIPGVYIQEEEGFGLFPNISIRGSRSERARRITMMEDGVLIAPAPYAAPAAYHVPTAMRMERIEVLKGAGGIQHGPYTTGGSLNMVSTPVPESRTARAQFMLGSDGGRRHQAMIGDSGDNLGFMLEAVDAGSDGFRRLDRAQRRGPNMAESDTGFDLRDVVGKLRWEPRNGDRHHSLELKFARSTREANETYLGLTQDDFGRHPFRRYAGSQLDQINTEHEQLSLRHHIELGDANLTTTVYNNDFSRNWYKLHDVWDGQGNPDFVGISAVLANPTEHSAELAWIRGEGGDARGKVRANNREYYSRGVQTVYQTWFDAAGWSHQLEAGLRYHQDEEDRLQWEDVYRMENFAMTRVLPGSEPGAVHGVPGSTTNRVTQADALAVHVQNRLRRGNWTLIPGLRYEDITIERTDFQAGEDPDRGVITGEREGEFSVFIPGFGAIYQLNPELNAFFGIHRGFAPTGASPDVDEEKSTNYEAGIRFVRNGVQLELIGFLTAFDNLVGTCTAASGGGCEVGDVFQAGEVDVFGLEAMLRYDLADVMDLGISLPLEVAYTYTNTELKSSFESDFSEWGDVSRGDELPHIPAHQLNLALRAVANDWQFRFAANYVDETRSVAGSGSIPANQTVDARWLFDVSGEYALNSSVRAFASVENLFDETYVSARSPAGARVGLPRTAWAGMRLEF</sequence>
<dbReference type="GO" id="GO:0033214">
    <property type="term" value="P:siderophore-iron import into cell"/>
    <property type="evidence" value="ECO:0007669"/>
    <property type="project" value="TreeGrafter"/>
</dbReference>
<evidence type="ECO:0000256" key="9">
    <source>
        <dbReference type="PROSITE-ProRule" id="PRU01360"/>
    </source>
</evidence>